<dbReference type="Proteomes" id="UP001317963">
    <property type="component" value="Chromosome"/>
</dbReference>
<gene>
    <name evidence="1" type="ORF">E0F26_10750</name>
</gene>
<protein>
    <recommendedName>
        <fullName evidence="3">Co-chaperone DjlA N-terminal domain-containing protein</fullName>
    </recommendedName>
</protein>
<dbReference type="SUPFAM" id="SSF158682">
    <property type="entry name" value="TerB-like"/>
    <property type="match status" value="1"/>
</dbReference>
<accession>A0ABY6Q9E2</accession>
<dbReference type="InterPro" id="IPR029024">
    <property type="entry name" value="TerB-like"/>
</dbReference>
<evidence type="ECO:0000313" key="1">
    <source>
        <dbReference type="EMBL" id="UZP75185.1"/>
    </source>
</evidence>
<organism evidence="1 2">
    <name type="scientific">Candidatus Paraluminiphilus aquimaris</name>
    <dbReference type="NCBI Taxonomy" id="2518994"/>
    <lineage>
        <taxon>Bacteria</taxon>
        <taxon>Pseudomonadati</taxon>
        <taxon>Pseudomonadota</taxon>
        <taxon>Gammaproteobacteria</taxon>
        <taxon>Cellvibrionales</taxon>
        <taxon>Halieaceae</taxon>
        <taxon>Candidatus Paraluminiphilus</taxon>
    </lineage>
</organism>
<dbReference type="Gene3D" id="1.10.3680.10">
    <property type="entry name" value="TerB-like"/>
    <property type="match status" value="1"/>
</dbReference>
<sequence length="128" mass="14219">MLLEKLFSRIDDSAMVEQKHSESLLAICTLAYQIDGKFSAEEQGVFDDLVKRIPWHSQTRIETFHSKVISDARDAIGRGEVKQFVADHAQSLRGDSSVLEVVKELSASDGEVSESEAKLLKLLDASLK</sequence>
<dbReference type="EMBL" id="CP036501">
    <property type="protein sequence ID" value="UZP75185.1"/>
    <property type="molecule type" value="Genomic_DNA"/>
</dbReference>
<reference evidence="1 2" key="1">
    <citation type="submission" date="2019-02" db="EMBL/GenBank/DDBJ databases">
        <title>Halieaceae_genomes.</title>
        <authorList>
            <person name="Li S.-H."/>
        </authorList>
    </citation>
    <scope>NUCLEOTIDE SEQUENCE [LARGE SCALE GENOMIC DNA]</scope>
    <source>
        <strain evidence="1 2">JH123</strain>
    </source>
</reference>
<evidence type="ECO:0000313" key="2">
    <source>
        <dbReference type="Proteomes" id="UP001317963"/>
    </source>
</evidence>
<dbReference type="RefSeq" id="WP_279241663.1">
    <property type="nucleotide sequence ID" value="NZ_CP036501.1"/>
</dbReference>
<name>A0ABY6Q9E2_9GAMM</name>
<keyword evidence="2" id="KW-1185">Reference proteome</keyword>
<proteinExistence type="predicted"/>
<evidence type="ECO:0008006" key="3">
    <source>
        <dbReference type="Google" id="ProtNLM"/>
    </source>
</evidence>